<accession>A0A443QHF4</accession>
<proteinExistence type="inferred from homology"/>
<organism evidence="6 7">
    <name type="scientific">Dinothrombium tinctorium</name>
    <dbReference type="NCBI Taxonomy" id="1965070"/>
    <lineage>
        <taxon>Eukaryota</taxon>
        <taxon>Metazoa</taxon>
        <taxon>Ecdysozoa</taxon>
        <taxon>Arthropoda</taxon>
        <taxon>Chelicerata</taxon>
        <taxon>Arachnida</taxon>
        <taxon>Acari</taxon>
        <taxon>Acariformes</taxon>
        <taxon>Trombidiformes</taxon>
        <taxon>Prostigmata</taxon>
        <taxon>Anystina</taxon>
        <taxon>Parasitengona</taxon>
        <taxon>Trombidioidea</taxon>
        <taxon>Trombidiidae</taxon>
        <taxon>Dinothrombium</taxon>
    </lineage>
</organism>
<dbReference type="InterPro" id="IPR002502">
    <property type="entry name" value="Amidase_domain"/>
</dbReference>
<dbReference type="GO" id="GO:0008270">
    <property type="term" value="F:zinc ion binding"/>
    <property type="evidence" value="ECO:0007669"/>
    <property type="project" value="InterPro"/>
</dbReference>
<dbReference type="EMBL" id="NCKU01007688">
    <property type="protein sequence ID" value="RWS02455.1"/>
    <property type="molecule type" value="Genomic_DNA"/>
</dbReference>
<feature type="non-terminal residue" evidence="6">
    <location>
        <position position="1"/>
    </location>
</feature>
<protein>
    <submittedName>
        <fullName evidence="6">Peptidoglycan-recognition protein SC2-like protein</fullName>
    </submittedName>
</protein>
<evidence type="ECO:0000313" key="6">
    <source>
        <dbReference type="EMBL" id="RWS02455.1"/>
    </source>
</evidence>
<dbReference type="CDD" id="cd06583">
    <property type="entry name" value="PGRP"/>
    <property type="match status" value="1"/>
</dbReference>
<reference evidence="6 7" key="1">
    <citation type="journal article" date="2018" name="Gigascience">
        <title>Genomes of trombidid mites reveal novel predicted allergens and laterally-transferred genes associated with secondary metabolism.</title>
        <authorList>
            <person name="Dong X."/>
            <person name="Chaisiri K."/>
            <person name="Xia D."/>
            <person name="Armstrong S.D."/>
            <person name="Fang Y."/>
            <person name="Donnelly M.J."/>
            <person name="Kadowaki T."/>
            <person name="McGarry J.W."/>
            <person name="Darby A.C."/>
            <person name="Makepeace B.L."/>
        </authorList>
    </citation>
    <scope>NUCLEOTIDE SEQUENCE [LARGE SCALE GENOMIC DNA]</scope>
    <source>
        <strain evidence="6">UoL-WK</strain>
    </source>
</reference>
<evidence type="ECO:0000256" key="1">
    <source>
        <dbReference type="ARBA" id="ARBA00007553"/>
    </source>
</evidence>
<dbReference type="GO" id="GO:0008745">
    <property type="term" value="F:N-acetylmuramoyl-L-alanine amidase activity"/>
    <property type="evidence" value="ECO:0007669"/>
    <property type="project" value="InterPro"/>
</dbReference>
<comment type="similarity">
    <text evidence="1">Belongs to the N-acetylmuramoyl-L-alanine amidase 2 family.</text>
</comment>
<gene>
    <name evidence="6" type="ORF">B4U79_00086</name>
</gene>
<dbReference type="InterPro" id="IPR006619">
    <property type="entry name" value="PGRP_domain_met/bac"/>
</dbReference>
<dbReference type="InterPro" id="IPR015510">
    <property type="entry name" value="PGRP"/>
</dbReference>
<dbReference type="SMART" id="SM00701">
    <property type="entry name" value="PGRP"/>
    <property type="match status" value="1"/>
</dbReference>
<dbReference type="GO" id="GO:0009253">
    <property type="term" value="P:peptidoglycan catabolic process"/>
    <property type="evidence" value="ECO:0007669"/>
    <property type="project" value="InterPro"/>
</dbReference>
<dbReference type="AlphaFoldDB" id="A0A443QHF4"/>
<dbReference type="Gene3D" id="3.40.80.10">
    <property type="entry name" value="Peptidoglycan recognition protein-like"/>
    <property type="match status" value="1"/>
</dbReference>
<evidence type="ECO:0000259" key="5">
    <source>
        <dbReference type="SMART" id="SM00701"/>
    </source>
</evidence>
<name>A0A443QHF4_9ACAR</name>
<feature type="domain" description="N-acetylmuramoyl-L-alanine amidase" evidence="4">
    <location>
        <begin position="119"/>
        <end position="258"/>
    </location>
</feature>
<evidence type="ECO:0000313" key="7">
    <source>
        <dbReference type="Proteomes" id="UP000285301"/>
    </source>
</evidence>
<dbReference type="GO" id="GO:0045087">
    <property type="term" value="P:innate immune response"/>
    <property type="evidence" value="ECO:0007669"/>
    <property type="project" value="UniProtKB-KW"/>
</dbReference>
<dbReference type="PANTHER" id="PTHR11022:SF41">
    <property type="entry name" value="PEPTIDOGLYCAN-RECOGNITION PROTEIN LC-RELATED"/>
    <property type="match status" value="1"/>
</dbReference>
<evidence type="ECO:0000256" key="3">
    <source>
        <dbReference type="ARBA" id="ARBA00022859"/>
    </source>
</evidence>
<keyword evidence="3" id="KW-0391">Immunity</keyword>
<keyword evidence="2" id="KW-0399">Innate immunity</keyword>
<sequence length="281" mass="31671">LCVDKVDPNTNKRGFCIEKHCCKGSIFESTCDSDSQVCCFGSNECRCEYVVNIATNRRGICVSDLFCCKYESVSDERCANEESVCCLTNDICNNDRSPNITDFCLSNYIVSRKDWGARNEKEKLDALPGPIKYAIISHTAMSMCRNTEDCKSQMRSIQNSHMRNFDDIGFNFMIGGNGDIFEGRGWKVKGAHTREAGWNSRSIGIALMGHFEKEQPTNAMLRSTLILLRCGQILGYLTEDYEVLARGYAKCTPDASPGIYAIERIKLWKRFQSNPPKNCSK</sequence>
<dbReference type="PANTHER" id="PTHR11022">
    <property type="entry name" value="PEPTIDOGLYCAN RECOGNITION PROTEIN"/>
    <property type="match status" value="1"/>
</dbReference>
<comment type="caution">
    <text evidence="6">The sequence shown here is derived from an EMBL/GenBank/DDBJ whole genome shotgun (WGS) entry which is preliminary data.</text>
</comment>
<dbReference type="Pfam" id="PF01510">
    <property type="entry name" value="Amidase_2"/>
    <property type="match status" value="1"/>
</dbReference>
<keyword evidence="7" id="KW-1185">Reference proteome</keyword>
<dbReference type="Proteomes" id="UP000285301">
    <property type="component" value="Unassembled WGS sequence"/>
</dbReference>
<evidence type="ECO:0000259" key="4">
    <source>
        <dbReference type="SMART" id="SM00644"/>
    </source>
</evidence>
<dbReference type="SUPFAM" id="SSF55846">
    <property type="entry name" value="N-acetylmuramoyl-L-alanine amidase-like"/>
    <property type="match status" value="1"/>
</dbReference>
<dbReference type="SMART" id="SM00644">
    <property type="entry name" value="Ami_2"/>
    <property type="match status" value="1"/>
</dbReference>
<feature type="domain" description="Peptidoglycan recognition protein family" evidence="5">
    <location>
        <begin position="107"/>
        <end position="250"/>
    </location>
</feature>
<dbReference type="FunFam" id="3.40.80.10:FF:000001">
    <property type="entry name" value="Peptidoglycan recognition protein 1"/>
    <property type="match status" value="1"/>
</dbReference>
<dbReference type="STRING" id="1965070.A0A443QHF4"/>
<evidence type="ECO:0000256" key="2">
    <source>
        <dbReference type="ARBA" id="ARBA00022588"/>
    </source>
</evidence>
<dbReference type="OrthoDB" id="10001926at2759"/>
<dbReference type="InterPro" id="IPR036505">
    <property type="entry name" value="Amidase/PGRP_sf"/>
</dbReference>